<dbReference type="PANTHER" id="PTHR36718">
    <property type="entry name" value="OS05G0435400 PROTEIN"/>
    <property type="match status" value="1"/>
</dbReference>
<name>A0AAD3DX51_9CHLO</name>
<dbReference type="Proteomes" id="UP001054857">
    <property type="component" value="Unassembled WGS sequence"/>
</dbReference>
<accession>A0AAD3DX51</accession>
<comment type="caution">
    <text evidence="3">The sequence shown here is derived from an EMBL/GenBank/DDBJ whole genome shotgun (WGS) entry which is preliminary data.</text>
</comment>
<gene>
    <name evidence="3" type="ORF">Agub_g11823</name>
</gene>
<organism evidence="3 4">
    <name type="scientific">Astrephomene gubernaculifera</name>
    <dbReference type="NCBI Taxonomy" id="47775"/>
    <lineage>
        <taxon>Eukaryota</taxon>
        <taxon>Viridiplantae</taxon>
        <taxon>Chlorophyta</taxon>
        <taxon>core chlorophytes</taxon>
        <taxon>Chlorophyceae</taxon>
        <taxon>CS clade</taxon>
        <taxon>Chlamydomonadales</taxon>
        <taxon>Astrephomenaceae</taxon>
        <taxon>Astrephomene</taxon>
    </lineage>
</organism>
<sequence>MLFFFIGGIAPRTRTLRTLLGQRCPACAAPSTLRERRTDQVLSVFFIPLWTLRQGIPFLSCDNCGWTSGPSASLLEEREQQQQQPLPPPPPPPPSLPPFRQPPPQQQPHAGSPPPQPPHGLMCPTCMRPVQPDFAFCPSCGRAL</sequence>
<dbReference type="AlphaFoldDB" id="A0AAD3DX51"/>
<feature type="compositionally biased region" description="Pro residues" evidence="1">
    <location>
        <begin position="85"/>
        <end position="118"/>
    </location>
</feature>
<feature type="domain" description="Zinc-ribbon 15" evidence="2">
    <location>
        <begin position="23"/>
        <end position="141"/>
    </location>
</feature>
<evidence type="ECO:0000259" key="2">
    <source>
        <dbReference type="Pfam" id="PF17032"/>
    </source>
</evidence>
<feature type="region of interest" description="Disordered" evidence="1">
    <location>
        <begin position="70"/>
        <end position="124"/>
    </location>
</feature>
<proteinExistence type="predicted"/>
<dbReference type="PANTHER" id="PTHR36718:SF1">
    <property type="entry name" value="DOUBLE ZINC RIBBON PROTEIN MJ0416"/>
    <property type="match status" value="1"/>
</dbReference>
<protein>
    <recommendedName>
        <fullName evidence="2">Zinc-ribbon 15 domain-containing protein</fullName>
    </recommendedName>
</protein>
<reference evidence="3 4" key="1">
    <citation type="journal article" date="2021" name="Sci. Rep.">
        <title>Genome sequencing of the multicellular alga Astrephomene provides insights into convergent evolution of germ-soma differentiation.</title>
        <authorList>
            <person name="Yamashita S."/>
            <person name="Yamamoto K."/>
            <person name="Matsuzaki R."/>
            <person name="Suzuki S."/>
            <person name="Yamaguchi H."/>
            <person name="Hirooka S."/>
            <person name="Minakuchi Y."/>
            <person name="Miyagishima S."/>
            <person name="Kawachi M."/>
            <person name="Toyoda A."/>
            <person name="Nozaki H."/>
        </authorList>
    </citation>
    <scope>NUCLEOTIDE SEQUENCE [LARGE SCALE GENOMIC DNA]</scope>
    <source>
        <strain evidence="3 4">NIES-4017</strain>
    </source>
</reference>
<evidence type="ECO:0000256" key="1">
    <source>
        <dbReference type="SAM" id="MobiDB-lite"/>
    </source>
</evidence>
<dbReference type="EMBL" id="BMAR01000032">
    <property type="protein sequence ID" value="GFR49676.1"/>
    <property type="molecule type" value="Genomic_DNA"/>
</dbReference>
<evidence type="ECO:0000313" key="4">
    <source>
        <dbReference type="Proteomes" id="UP001054857"/>
    </source>
</evidence>
<evidence type="ECO:0000313" key="3">
    <source>
        <dbReference type="EMBL" id="GFR49676.1"/>
    </source>
</evidence>
<dbReference type="InterPro" id="IPR031493">
    <property type="entry name" value="Zinc_ribbon_15"/>
</dbReference>
<keyword evidence="4" id="KW-1185">Reference proteome</keyword>
<dbReference type="Pfam" id="PF17032">
    <property type="entry name" value="Zn_ribbon_15"/>
    <property type="match status" value="1"/>
</dbReference>
<dbReference type="InterPro" id="IPR053281">
    <property type="entry name" value="Double_zinc_ribbon"/>
</dbReference>